<reference evidence="4 5" key="1">
    <citation type="submission" date="2024-02" db="EMBL/GenBank/DDBJ databases">
        <title>Roseovarius strain W115 nov., isolated from a marine algae.</title>
        <authorList>
            <person name="Lee M.W."/>
            <person name="Lee J.K."/>
            <person name="Kim J.M."/>
            <person name="Choi D.G."/>
            <person name="Baek J.H."/>
            <person name="Bayburt H."/>
            <person name="Jung J.J."/>
            <person name="Han D.M."/>
            <person name="Jeon C.O."/>
        </authorList>
    </citation>
    <scope>NUCLEOTIDE SEQUENCE [LARGE SCALE GENOMIC DNA]</scope>
    <source>
        <strain evidence="4 5">W115</strain>
    </source>
</reference>
<dbReference type="Gene3D" id="3.40.50.300">
    <property type="entry name" value="P-loop containing nucleotide triphosphate hydrolases"/>
    <property type="match status" value="1"/>
</dbReference>
<keyword evidence="2" id="KW-0808">Transferase</keyword>
<comment type="similarity">
    <text evidence="1">Belongs to the sulfotransferase 1 family.</text>
</comment>
<dbReference type="InterPro" id="IPR000863">
    <property type="entry name" value="Sulfotransferase_dom"/>
</dbReference>
<dbReference type="SUPFAM" id="SSF52540">
    <property type="entry name" value="P-loop containing nucleoside triphosphate hydrolases"/>
    <property type="match status" value="1"/>
</dbReference>
<dbReference type="PANTHER" id="PTHR11783">
    <property type="entry name" value="SULFOTRANSFERASE SULT"/>
    <property type="match status" value="1"/>
</dbReference>
<evidence type="ECO:0000259" key="3">
    <source>
        <dbReference type="Pfam" id="PF00685"/>
    </source>
</evidence>
<dbReference type="Proteomes" id="UP001281305">
    <property type="component" value="Chromosome"/>
</dbReference>
<sequence length="275" mass="31625">MKKSIVWLASYPKSGNTWTRVFLANYLANPDKPLSINQVRHFGMGDAIAKTYRMVSNGRVDFNDPHSVLRYRDPVLQAIIRNNADVNFVKTHNICGAAFGVELIPERYTRCGVYILRNPMDIVLSFARHFDKDLEQAIDAMANPEHVIQDATTAAQFLGNWSEHVKGWAAERRFPMLVLRYEDLQSDPQTNFSKVLEHVGVTVEPDRVAKAVEFSSFDVLRKQEEKEGFVEKPEQAERFFAKGTSGQWKTDLPANFAKRLRKDHRKIMKKYGYIE</sequence>
<evidence type="ECO:0000313" key="5">
    <source>
        <dbReference type="Proteomes" id="UP001281305"/>
    </source>
</evidence>
<evidence type="ECO:0000313" key="4">
    <source>
        <dbReference type="EMBL" id="WYK18582.1"/>
    </source>
</evidence>
<organism evidence="4 5">
    <name type="scientific">Roseovarius rhodophyticola</name>
    <dbReference type="NCBI Taxonomy" id="3080827"/>
    <lineage>
        <taxon>Bacteria</taxon>
        <taxon>Pseudomonadati</taxon>
        <taxon>Pseudomonadota</taxon>
        <taxon>Alphaproteobacteria</taxon>
        <taxon>Rhodobacterales</taxon>
        <taxon>Roseobacteraceae</taxon>
        <taxon>Roseovarius</taxon>
    </lineage>
</organism>
<keyword evidence="5" id="KW-1185">Reference proteome</keyword>
<dbReference type="RefSeq" id="WP_317055264.1">
    <property type="nucleotide sequence ID" value="NZ_CP146606.1"/>
</dbReference>
<gene>
    <name evidence="4" type="ORF">RZS32_001460</name>
</gene>
<name>A0ABZ2TFT6_9RHOB</name>
<dbReference type="InterPro" id="IPR027417">
    <property type="entry name" value="P-loop_NTPase"/>
</dbReference>
<evidence type="ECO:0000256" key="2">
    <source>
        <dbReference type="ARBA" id="ARBA00022679"/>
    </source>
</evidence>
<feature type="domain" description="Sulfotransferase" evidence="3">
    <location>
        <begin position="6"/>
        <end position="271"/>
    </location>
</feature>
<evidence type="ECO:0000256" key="1">
    <source>
        <dbReference type="ARBA" id="ARBA00005771"/>
    </source>
</evidence>
<protein>
    <submittedName>
        <fullName evidence="4">Sulfotransferase domain-containing protein</fullName>
    </submittedName>
</protein>
<accession>A0ABZ2TFT6</accession>
<proteinExistence type="inferred from homology"/>
<dbReference type="EMBL" id="CP146606">
    <property type="protein sequence ID" value="WYK18582.1"/>
    <property type="molecule type" value="Genomic_DNA"/>
</dbReference>
<dbReference type="Pfam" id="PF00685">
    <property type="entry name" value="Sulfotransfer_1"/>
    <property type="match status" value="1"/>
</dbReference>